<dbReference type="AlphaFoldDB" id="A0A2A2AIF7"/>
<dbReference type="Proteomes" id="UP000218054">
    <property type="component" value="Unassembled WGS sequence"/>
</dbReference>
<dbReference type="Pfam" id="PF12833">
    <property type="entry name" value="HTH_18"/>
    <property type="match status" value="1"/>
</dbReference>
<protein>
    <recommendedName>
        <fullName evidence="4">HTH araC/xylS-type domain-containing protein</fullName>
    </recommendedName>
</protein>
<keyword evidence="1" id="KW-0805">Transcription regulation</keyword>
<dbReference type="InterPro" id="IPR009057">
    <property type="entry name" value="Homeodomain-like_sf"/>
</dbReference>
<dbReference type="PANTHER" id="PTHR47893">
    <property type="entry name" value="REGULATORY PROTEIN PCHR"/>
    <property type="match status" value="1"/>
</dbReference>
<dbReference type="InterPro" id="IPR053142">
    <property type="entry name" value="PchR_regulatory_protein"/>
</dbReference>
<dbReference type="InterPro" id="IPR018060">
    <property type="entry name" value="HTH_AraC"/>
</dbReference>
<dbReference type="SMART" id="SM00342">
    <property type="entry name" value="HTH_ARAC"/>
    <property type="match status" value="1"/>
</dbReference>
<dbReference type="SUPFAM" id="SSF46689">
    <property type="entry name" value="Homeodomain-like"/>
    <property type="match status" value="2"/>
</dbReference>
<dbReference type="PROSITE" id="PS00041">
    <property type="entry name" value="HTH_ARAC_FAMILY_1"/>
    <property type="match status" value="1"/>
</dbReference>
<feature type="domain" description="HTH araC/xylS-type" evidence="4">
    <location>
        <begin position="421"/>
        <end position="519"/>
    </location>
</feature>
<evidence type="ECO:0000313" key="5">
    <source>
        <dbReference type="EMBL" id="PAT38355.1"/>
    </source>
</evidence>
<evidence type="ECO:0000256" key="2">
    <source>
        <dbReference type="ARBA" id="ARBA00023125"/>
    </source>
</evidence>
<dbReference type="GO" id="GO:0043565">
    <property type="term" value="F:sequence-specific DNA binding"/>
    <property type="evidence" value="ECO:0007669"/>
    <property type="project" value="InterPro"/>
</dbReference>
<keyword evidence="6" id="KW-1185">Reference proteome</keyword>
<dbReference type="EMBL" id="NSJB01000001">
    <property type="protein sequence ID" value="PAT38355.1"/>
    <property type="molecule type" value="Genomic_DNA"/>
</dbReference>
<gene>
    <name evidence="5" type="ORF">CK625_02370</name>
</gene>
<dbReference type="GO" id="GO:0003700">
    <property type="term" value="F:DNA-binding transcription factor activity"/>
    <property type="evidence" value="ECO:0007669"/>
    <property type="project" value="InterPro"/>
</dbReference>
<comment type="caution">
    <text evidence="5">The sequence shown here is derived from an EMBL/GenBank/DDBJ whole genome shotgun (WGS) entry which is preliminary data.</text>
</comment>
<dbReference type="InterPro" id="IPR018062">
    <property type="entry name" value="HTH_AraC-typ_CS"/>
</dbReference>
<reference evidence="5 6" key="1">
    <citation type="submission" date="2017-08" db="EMBL/GenBank/DDBJ databases">
        <title>WGS of Clinical strains of the CDC Group NO-1 linked to zoonotic infections in humans.</title>
        <authorList>
            <person name="Bernier A.-M."/>
            <person name="Bernard K."/>
        </authorList>
    </citation>
    <scope>NUCLEOTIDE SEQUENCE [LARGE SCALE GENOMIC DNA]</scope>
    <source>
        <strain evidence="5 6">NML00-0135</strain>
    </source>
</reference>
<dbReference type="PANTHER" id="PTHR47893:SF1">
    <property type="entry name" value="REGULATORY PROTEIN PCHR"/>
    <property type="match status" value="1"/>
</dbReference>
<evidence type="ECO:0000259" key="4">
    <source>
        <dbReference type="PROSITE" id="PS01124"/>
    </source>
</evidence>
<keyword evidence="3" id="KW-0804">Transcription</keyword>
<name>A0A2A2AIF7_9BURK</name>
<sequence>MPSQAMAENLFKIPVRAGKKRFGMGCKAQNTAIAAAMARLCNAADRPNPIHCSPYRDFEQVLRLLAPTAKLLQALKQPHNLSPSNFAKLADKSRQHLQGHQRPQLLLARSIVRQPYTSHRRCGRRGQPFDAKCKSFAIRHSAGPPCRGAALPEHPGLEPCRMSSAPDALSASAAAATASDGEPLLPFDCMQRNLGRWLPVSDVAGGRREARSVFAESAMRGCAGLAEMPGGLALCSFHMHAPKGVCFKPADQPDASALTLFYPIAGGMSWRDSSGQREHVDGEGAIYWGCGVADCQRGQLVHPGTVRYVALALPHTALLHWLAQPEGHLAEQRLLHCLRRRNDLQPINALPMNAAMRRDAARLLALHMAWQGSAQTSAPGMPLAHSLQLEGLALGLLGQWLALPDAHAHSPLHARQRRAVDEALDIIHAEYAQPLSIHALARRIGTNECYLKRDFKARTGLGVAAYLRQLRMQQAAALLEEGRWSVQEVARHVGYASASRFARAFAQAHGHLPSSLREAARGHTPS</sequence>
<accession>A0A2A2AIF7</accession>
<organism evidence="5 6">
    <name type="scientific">Vandammella animalimorsus</name>
    <dbReference type="NCBI Taxonomy" id="2029117"/>
    <lineage>
        <taxon>Bacteria</taxon>
        <taxon>Pseudomonadati</taxon>
        <taxon>Pseudomonadota</taxon>
        <taxon>Betaproteobacteria</taxon>
        <taxon>Burkholderiales</taxon>
        <taxon>Comamonadaceae</taxon>
        <taxon>Vandammella</taxon>
    </lineage>
</organism>
<dbReference type="PROSITE" id="PS01124">
    <property type="entry name" value="HTH_ARAC_FAMILY_2"/>
    <property type="match status" value="1"/>
</dbReference>
<evidence type="ECO:0000256" key="3">
    <source>
        <dbReference type="ARBA" id="ARBA00023163"/>
    </source>
</evidence>
<proteinExistence type="predicted"/>
<keyword evidence="2" id="KW-0238">DNA-binding</keyword>
<evidence type="ECO:0000256" key="1">
    <source>
        <dbReference type="ARBA" id="ARBA00023015"/>
    </source>
</evidence>
<dbReference type="Gene3D" id="1.10.10.60">
    <property type="entry name" value="Homeodomain-like"/>
    <property type="match status" value="1"/>
</dbReference>
<evidence type="ECO:0000313" key="6">
    <source>
        <dbReference type="Proteomes" id="UP000218054"/>
    </source>
</evidence>